<keyword evidence="2" id="KW-0378">Hydrolase</keyword>
<dbReference type="PANTHER" id="PTHR11895">
    <property type="entry name" value="TRANSAMIDASE"/>
    <property type="match status" value="1"/>
</dbReference>
<evidence type="ECO:0000313" key="3">
    <source>
        <dbReference type="Proteomes" id="UP001369736"/>
    </source>
</evidence>
<dbReference type="Proteomes" id="UP001369736">
    <property type="component" value="Unassembled WGS sequence"/>
</dbReference>
<dbReference type="EC" id="3.5.1.4" evidence="2"/>
<accession>A0ABU8MEC9</accession>
<dbReference type="Pfam" id="PF01425">
    <property type="entry name" value="Amidase"/>
    <property type="match status" value="1"/>
</dbReference>
<sequence length="518" mass="53052">MPLPVPDHDALAGVAAGYRLGLSPEKIDEFLPAVTGLLGSWDAVAELYAADAPVAPERAWSRPDPADNPYNAWYAQTSITGAEGGPLAGRTVAIKDNTAVAGVPMTNGSATVEGYVPATDATVVARLLAAGATVAGKAVCEDLCFAGASITAASGDVENPWDTTRSAGGSSSGSGALVAGGVVDMATGGDQGGSIRIPAANCGLVGHKPTWGLVPYTGAFPIEYTVDHVGPMTRTVHDAALMLSVIAGPDGHDPRQPRDLVPQDYLAALAAGAEGLRVGVLREGFGLPESEAAVDDTVRAAVDTLAGAGLAVSEVSVPWHLHGPKIWDVIATEGAASQMIDTYGYGLNWKGLYDPEVMDHYGARWTEDGSRFADTVKLVLLAGKYGLDTTHGRHYAMAQNLAPKLAAAYDAALADVDVLVLPTLPMRATVRPDRSSASTTEVLGRALEMLANTAPFDVTGHPACSVPAGLADGLPVGMMIVGRPFDDATVLRVAHVLEQAVGGFPSPAASSTPASVPA</sequence>
<dbReference type="InterPro" id="IPR023631">
    <property type="entry name" value="Amidase_dom"/>
</dbReference>
<name>A0ABU8MEC9_9PSEU</name>
<dbReference type="PROSITE" id="PS00571">
    <property type="entry name" value="AMIDASES"/>
    <property type="match status" value="1"/>
</dbReference>
<evidence type="ECO:0000259" key="1">
    <source>
        <dbReference type="Pfam" id="PF01425"/>
    </source>
</evidence>
<evidence type="ECO:0000313" key="2">
    <source>
        <dbReference type="EMBL" id="MEJ2865541.1"/>
    </source>
</evidence>
<dbReference type="InterPro" id="IPR036928">
    <property type="entry name" value="AS_sf"/>
</dbReference>
<dbReference type="InterPro" id="IPR020556">
    <property type="entry name" value="Amidase_CS"/>
</dbReference>
<dbReference type="PANTHER" id="PTHR11895:SF170">
    <property type="entry name" value="AMIDASE"/>
    <property type="match status" value="1"/>
</dbReference>
<dbReference type="NCBIfam" id="NF005565">
    <property type="entry name" value="PRK07235.1"/>
    <property type="match status" value="1"/>
</dbReference>
<organism evidence="2 3">
    <name type="scientific">Actinomycetospora flava</name>
    <dbReference type="NCBI Taxonomy" id="3129232"/>
    <lineage>
        <taxon>Bacteria</taxon>
        <taxon>Bacillati</taxon>
        <taxon>Actinomycetota</taxon>
        <taxon>Actinomycetes</taxon>
        <taxon>Pseudonocardiales</taxon>
        <taxon>Pseudonocardiaceae</taxon>
        <taxon>Actinomycetospora</taxon>
    </lineage>
</organism>
<dbReference type="RefSeq" id="WP_337706915.1">
    <property type="nucleotide sequence ID" value="NZ_JBBEGM010000019.1"/>
</dbReference>
<dbReference type="Gene3D" id="1.10.20.60">
    <property type="entry name" value="Glu-tRNAGln amidotransferase C subunit, N-terminal domain"/>
    <property type="match status" value="1"/>
</dbReference>
<dbReference type="EMBL" id="JBBEGM010000019">
    <property type="protein sequence ID" value="MEJ2865541.1"/>
    <property type="molecule type" value="Genomic_DNA"/>
</dbReference>
<dbReference type="SUPFAM" id="SSF75304">
    <property type="entry name" value="Amidase signature (AS) enzymes"/>
    <property type="match status" value="1"/>
</dbReference>
<reference evidence="2 3" key="1">
    <citation type="submission" date="2024-03" db="EMBL/GenBank/DDBJ databases">
        <title>Actinomycetospora sp. OC33-EN07, a novel actinomycete isolated from wild orchid (Aerides multiflora).</title>
        <authorList>
            <person name="Suriyachadkun C."/>
        </authorList>
    </citation>
    <scope>NUCLEOTIDE SEQUENCE [LARGE SCALE GENOMIC DNA]</scope>
    <source>
        <strain evidence="2 3">OC33-EN07</strain>
    </source>
</reference>
<gene>
    <name evidence="2" type="ORF">WCD58_30590</name>
</gene>
<protein>
    <submittedName>
        <fullName evidence="2">Amidase</fullName>
        <ecNumber evidence="2">3.5.1.4</ecNumber>
    </submittedName>
</protein>
<dbReference type="InterPro" id="IPR000120">
    <property type="entry name" value="Amidase"/>
</dbReference>
<dbReference type="Gene3D" id="3.90.1300.10">
    <property type="entry name" value="Amidase signature (AS) domain"/>
    <property type="match status" value="1"/>
</dbReference>
<dbReference type="GO" id="GO:0004040">
    <property type="term" value="F:amidase activity"/>
    <property type="evidence" value="ECO:0007669"/>
    <property type="project" value="UniProtKB-EC"/>
</dbReference>
<proteinExistence type="predicted"/>
<feature type="domain" description="Amidase" evidence="1">
    <location>
        <begin position="74"/>
        <end position="491"/>
    </location>
</feature>
<comment type="caution">
    <text evidence="2">The sequence shown here is derived from an EMBL/GenBank/DDBJ whole genome shotgun (WGS) entry which is preliminary data.</text>
</comment>
<keyword evidence="3" id="KW-1185">Reference proteome</keyword>